<dbReference type="VEuPathDB" id="FungiDB:CC1G_08081"/>
<feature type="compositionally biased region" description="Basic residues" evidence="1">
    <location>
        <begin position="199"/>
        <end position="211"/>
    </location>
</feature>
<reference evidence="2 3" key="1">
    <citation type="journal article" date="2010" name="Proc. Natl. Acad. Sci. U.S.A.">
        <title>Insights into evolution of multicellular fungi from the assembled chromosomes of the mushroom Coprinopsis cinerea (Coprinus cinereus).</title>
        <authorList>
            <person name="Stajich J.E."/>
            <person name="Wilke S.K."/>
            <person name="Ahren D."/>
            <person name="Au C.H."/>
            <person name="Birren B.W."/>
            <person name="Borodovsky M."/>
            <person name="Burns C."/>
            <person name="Canback B."/>
            <person name="Casselton L.A."/>
            <person name="Cheng C.K."/>
            <person name="Deng J."/>
            <person name="Dietrich F.S."/>
            <person name="Fargo D.C."/>
            <person name="Farman M.L."/>
            <person name="Gathman A.C."/>
            <person name="Goldberg J."/>
            <person name="Guigo R."/>
            <person name="Hoegger P.J."/>
            <person name="Hooker J.B."/>
            <person name="Huggins A."/>
            <person name="James T.Y."/>
            <person name="Kamada T."/>
            <person name="Kilaru S."/>
            <person name="Kodira C."/>
            <person name="Kues U."/>
            <person name="Kupfer D."/>
            <person name="Kwan H.S."/>
            <person name="Lomsadze A."/>
            <person name="Li W."/>
            <person name="Lilly W.W."/>
            <person name="Ma L.J."/>
            <person name="Mackey A.J."/>
            <person name="Manning G."/>
            <person name="Martin F."/>
            <person name="Muraguchi H."/>
            <person name="Natvig D.O."/>
            <person name="Palmerini H."/>
            <person name="Ramesh M.A."/>
            <person name="Rehmeyer C.J."/>
            <person name="Roe B.A."/>
            <person name="Shenoy N."/>
            <person name="Stanke M."/>
            <person name="Ter-Hovhannisyan V."/>
            <person name="Tunlid A."/>
            <person name="Velagapudi R."/>
            <person name="Vision T.J."/>
            <person name="Zeng Q."/>
            <person name="Zolan M.E."/>
            <person name="Pukkila P.J."/>
        </authorList>
    </citation>
    <scope>NUCLEOTIDE SEQUENCE [LARGE SCALE GENOMIC DNA]</scope>
    <source>
        <strain evidence="3">Okayama-7 / 130 / ATCC MYA-4618 / FGSC 9003</strain>
    </source>
</reference>
<dbReference type="GeneID" id="6013247"/>
<dbReference type="EMBL" id="AACS02000004">
    <property type="protein sequence ID" value="EAU85108.2"/>
    <property type="molecule type" value="Genomic_DNA"/>
</dbReference>
<dbReference type="RefSeq" id="XP_001836696.2">
    <property type="nucleotide sequence ID" value="XM_001836644.2"/>
</dbReference>
<evidence type="ECO:0000313" key="2">
    <source>
        <dbReference type="EMBL" id="EAU85108.2"/>
    </source>
</evidence>
<organism evidence="2 3">
    <name type="scientific">Coprinopsis cinerea (strain Okayama-7 / 130 / ATCC MYA-4618 / FGSC 9003)</name>
    <name type="common">Inky cap fungus</name>
    <name type="synonym">Hormographiella aspergillata</name>
    <dbReference type="NCBI Taxonomy" id="240176"/>
    <lineage>
        <taxon>Eukaryota</taxon>
        <taxon>Fungi</taxon>
        <taxon>Dikarya</taxon>
        <taxon>Basidiomycota</taxon>
        <taxon>Agaricomycotina</taxon>
        <taxon>Agaricomycetes</taxon>
        <taxon>Agaricomycetidae</taxon>
        <taxon>Agaricales</taxon>
        <taxon>Agaricineae</taxon>
        <taxon>Psathyrellaceae</taxon>
        <taxon>Coprinopsis</taxon>
    </lineage>
</organism>
<dbReference type="HOGENOM" id="CLU_1304790_0_0_1"/>
<dbReference type="Proteomes" id="UP000001861">
    <property type="component" value="Unassembled WGS sequence"/>
</dbReference>
<sequence length="211" mass="23202">MAHDFKLEREGRGRRAVSDSSDLVCFNYKDVRMTSMTNEHNTYDPTIPPRAWWPSSSTIGALRDKRPEPAARYIRSEIDAGLVRVHCALGCVVPSSHAPGCNEYDFDCIVATTTAYNSTAWRLFMIVSLNKGCSNGPLPPGGQIWTPQPVNLPPSSTRVATLGPGSSCSQSGSAPAPLERQQRVPPPGSPIRKTDWSPSKHRTRRRCRSVL</sequence>
<comment type="caution">
    <text evidence="2">The sequence shown here is derived from an EMBL/GenBank/DDBJ whole genome shotgun (WGS) entry which is preliminary data.</text>
</comment>
<keyword evidence="3" id="KW-1185">Reference proteome</keyword>
<evidence type="ECO:0000313" key="3">
    <source>
        <dbReference type="Proteomes" id="UP000001861"/>
    </source>
</evidence>
<protein>
    <submittedName>
        <fullName evidence="2">Uncharacterized protein</fullName>
    </submittedName>
</protein>
<proteinExistence type="predicted"/>
<feature type="region of interest" description="Disordered" evidence="1">
    <location>
        <begin position="149"/>
        <end position="211"/>
    </location>
</feature>
<feature type="compositionally biased region" description="Polar residues" evidence="1">
    <location>
        <begin position="149"/>
        <end position="173"/>
    </location>
</feature>
<name>A8NVP3_COPC7</name>
<dbReference type="AlphaFoldDB" id="A8NVP3"/>
<evidence type="ECO:0000256" key="1">
    <source>
        <dbReference type="SAM" id="MobiDB-lite"/>
    </source>
</evidence>
<gene>
    <name evidence="2" type="ORF">CC1G_08081</name>
</gene>
<dbReference type="KEGG" id="cci:CC1G_08081"/>
<dbReference type="InParanoid" id="A8NVP3"/>
<accession>A8NVP3</accession>